<dbReference type="GO" id="GO:0046872">
    <property type="term" value="F:metal ion binding"/>
    <property type="evidence" value="ECO:0007669"/>
    <property type="project" value="UniProtKB-KW"/>
</dbReference>
<evidence type="ECO:0000259" key="6">
    <source>
        <dbReference type="PROSITE" id="PS51007"/>
    </source>
</evidence>
<evidence type="ECO:0000256" key="3">
    <source>
        <dbReference type="ARBA" id="ARBA00023004"/>
    </source>
</evidence>
<dbReference type="AlphaFoldDB" id="A0A1I3G0U7"/>
<evidence type="ECO:0000313" key="8">
    <source>
        <dbReference type="Proteomes" id="UP000199518"/>
    </source>
</evidence>
<evidence type="ECO:0000256" key="2">
    <source>
        <dbReference type="ARBA" id="ARBA00022723"/>
    </source>
</evidence>
<keyword evidence="1 4" id="KW-0349">Heme</keyword>
<keyword evidence="5" id="KW-0732">Signal</keyword>
<dbReference type="InterPro" id="IPR036909">
    <property type="entry name" value="Cyt_c-like_dom_sf"/>
</dbReference>
<proteinExistence type="predicted"/>
<evidence type="ECO:0000256" key="4">
    <source>
        <dbReference type="PROSITE-ProRule" id="PRU00433"/>
    </source>
</evidence>
<dbReference type="PANTHER" id="PTHR35889:SF3">
    <property type="entry name" value="F-BOX DOMAIN-CONTAINING PROTEIN"/>
    <property type="match status" value="1"/>
</dbReference>
<dbReference type="RefSeq" id="WP_175517304.1">
    <property type="nucleotide sequence ID" value="NZ_FOQD01000006.1"/>
</dbReference>
<keyword evidence="2 4" id="KW-0479">Metal-binding</keyword>
<keyword evidence="3 4" id="KW-0408">Iron</keyword>
<dbReference type="EMBL" id="FOQD01000006">
    <property type="protein sequence ID" value="SFI17090.1"/>
    <property type="molecule type" value="Genomic_DNA"/>
</dbReference>
<dbReference type="InterPro" id="IPR011429">
    <property type="entry name" value="Cyt_c_Planctomycete-type"/>
</dbReference>
<evidence type="ECO:0000313" key="7">
    <source>
        <dbReference type="EMBL" id="SFI17090.1"/>
    </source>
</evidence>
<accession>A0A1I3G0U7</accession>
<gene>
    <name evidence="7" type="ORF">SAMN05421753_106122</name>
</gene>
<dbReference type="GO" id="GO:0009055">
    <property type="term" value="F:electron transfer activity"/>
    <property type="evidence" value="ECO:0007669"/>
    <property type="project" value="InterPro"/>
</dbReference>
<name>A0A1I3G0U7_9PLAN</name>
<sequence>MRRFAIQLGLILTLLVCANQAAFAQLTAEHRKELAELTKQVGQAAALIKKKNYDEAGTLLKGVEEKLKEISTAASVPETDPALKRVSILVDKQQAILDKAGGAAPAAKADELSFMKDVAPIINQRCIECHGETNPRNGLRLDTFAGWRAGGRSGQLLVPGNPTASLIVARINAAEGQGRMPRNGDPLSGEDKEKITNWIKKGARFDGGNENLTLAAIIFEEAKKNVKIPKPTGKETVSFTKDIAPFMTNLCLNCHNARRQAGGLSVENFFDIMKGGESGEVIIPGDMENSRFFRLVGGLELPRMPQGQGRITRQNYEDLKKWFEEGNTYDGGDPLTPIRSFVPSAAEMAKSTFGSKSEDEMRALRETGSMKLFHDAAGSAEPARVNSENFLLLGNVDQRRLETVQGWADSQLKRLQTDFSGNGQAWRGRLAILVLKDREDYEQLAEAEEKRIDNETFGHAKVTLGHEDAYVVLQDLGDKPARGPGLQASLVEQLTAAYLSKGDRPLPLWLTNGTGLMMAEELLGPAQVKAMKETAAGLAPAVNQPDEVFVDGTFSAASSGAIGYTLVKYLIDRGGMSRFVLFVRALERGDAVNAALQSIYGSNSTTVANAYFASLKAR</sequence>
<protein>
    <submittedName>
        <fullName evidence="7">Planctomycete cytochrome C</fullName>
    </submittedName>
</protein>
<evidence type="ECO:0000256" key="1">
    <source>
        <dbReference type="ARBA" id="ARBA00022617"/>
    </source>
</evidence>
<dbReference type="Proteomes" id="UP000199518">
    <property type="component" value="Unassembled WGS sequence"/>
</dbReference>
<dbReference type="STRING" id="1576369.SAMN05421753_106122"/>
<organism evidence="7 8">
    <name type="scientific">Planctomicrobium piriforme</name>
    <dbReference type="NCBI Taxonomy" id="1576369"/>
    <lineage>
        <taxon>Bacteria</taxon>
        <taxon>Pseudomonadati</taxon>
        <taxon>Planctomycetota</taxon>
        <taxon>Planctomycetia</taxon>
        <taxon>Planctomycetales</taxon>
        <taxon>Planctomycetaceae</taxon>
        <taxon>Planctomicrobium</taxon>
    </lineage>
</organism>
<dbReference type="PROSITE" id="PS51007">
    <property type="entry name" value="CYTC"/>
    <property type="match status" value="1"/>
</dbReference>
<dbReference type="SUPFAM" id="SSF46626">
    <property type="entry name" value="Cytochrome c"/>
    <property type="match status" value="1"/>
</dbReference>
<feature type="domain" description="Cytochrome c" evidence="6">
    <location>
        <begin position="105"/>
        <end position="203"/>
    </location>
</feature>
<dbReference type="GO" id="GO:0020037">
    <property type="term" value="F:heme binding"/>
    <property type="evidence" value="ECO:0007669"/>
    <property type="project" value="InterPro"/>
</dbReference>
<evidence type="ECO:0000256" key="5">
    <source>
        <dbReference type="SAM" id="SignalP"/>
    </source>
</evidence>
<dbReference type="PANTHER" id="PTHR35889">
    <property type="entry name" value="CYCLOINULO-OLIGOSACCHARIDE FRUCTANOTRANSFERASE-RELATED"/>
    <property type="match status" value="1"/>
</dbReference>
<keyword evidence="8" id="KW-1185">Reference proteome</keyword>
<feature type="signal peptide" evidence="5">
    <location>
        <begin position="1"/>
        <end position="24"/>
    </location>
</feature>
<dbReference type="InterPro" id="IPR009056">
    <property type="entry name" value="Cyt_c-like_dom"/>
</dbReference>
<reference evidence="8" key="1">
    <citation type="submission" date="2016-10" db="EMBL/GenBank/DDBJ databases">
        <authorList>
            <person name="Varghese N."/>
            <person name="Submissions S."/>
        </authorList>
    </citation>
    <scope>NUCLEOTIDE SEQUENCE [LARGE SCALE GENOMIC DNA]</scope>
    <source>
        <strain evidence="8">DSM 26348</strain>
    </source>
</reference>
<feature type="chain" id="PRO_5011538250" evidence="5">
    <location>
        <begin position="25"/>
        <end position="618"/>
    </location>
</feature>
<dbReference type="Pfam" id="PF07635">
    <property type="entry name" value="PSCyt1"/>
    <property type="match status" value="2"/>
</dbReference>